<dbReference type="Proteomes" id="UP001500307">
    <property type="component" value="Unassembled WGS sequence"/>
</dbReference>
<proteinExistence type="predicted"/>
<evidence type="ECO:0000313" key="1">
    <source>
        <dbReference type="EMBL" id="GAA4565259.1"/>
    </source>
</evidence>
<organism evidence="1 2">
    <name type="scientific">Micromonospora coerulea</name>
    <dbReference type="NCBI Taxonomy" id="47856"/>
    <lineage>
        <taxon>Bacteria</taxon>
        <taxon>Bacillati</taxon>
        <taxon>Actinomycetota</taxon>
        <taxon>Actinomycetes</taxon>
        <taxon>Micromonosporales</taxon>
        <taxon>Micromonosporaceae</taxon>
        <taxon>Micromonospora</taxon>
    </lineage>
</organism>
<sequence length="63" mass="6943">MAYLGTPPGPMLQDAVDLRGEVLQRLRGRHYRPHELKDLYLLLGRLQGVLAYAALDLGSADAP</sequence>
<gene>
    <name evidence="1" type="ORF">GCM10023176_12920</name>
</gene>
<keyword evidence="2" id="KW-1185">Reference proteome</keyword>
<comment type="caution">
    <text evidence="1">The sequence shown here is derived from an EMBL/GenBank/DDBJ whole genome shotgun (WGS) entry which is preliminary data.</text>
</comment>
<dbReference type="EMBL" id="BAABGU010000005">
    <property type="protein sequence ID" value="GAA4565259.1"/>
    <property type="molecule type" value="Genomic_DNA"/>
</dbReference>
<reference evidence="2" key="1">
    <citation type="journal article" date="2019" name="Int. J. Syst. Evol. Microbiol.">
        <title>The Global Catalogue of Microorganisms (GCM) 10K type strain sequencing project: providing services to taxonomists for standard genome sequencing and annotation.</title>
        <authorList>
            <consortium name="The Broad Institute Genomics Platform"/>
            <consortium name="The Broad Institute Genome Sequencing Center for Infectious Disease"/>
            <person name="Wu L."/>
            <person name="Ma J."/>
        </authorList>
    </citation>
    <scope>NUCLEOTIDE SEQUENCE [LARGE SCALE GENOMIC DNA]</scope>
    <source>
        <strain evidence="2">JCM 3175</strain>
    </source>
</reference>
<accession>A0ABP8SB52</accession>
<evidence type="ECO:0000313" key="2">
    <source>
        <dbReference type="Proteomes" id="UP001500307"/>
    </source>
</evidence>
<protein>
    <submittedName>
        <fullName evidence="1">Uncharacterized protein</fullName>
    </submittedName>
</protein>
<name>A0ABP8SB52_9ACTN</name>